<evidence type="ECO:0000313" key="3">
    <source>
        <dbReference type="Proteomes" id="UP000321570"/>
    </source>
</evidence>
<feature type="region of interest" description="Disordered" evidence="1">
    <location>
        <begin position="1"/>
        <end position="47"/>
    </location>
</feature>
<dbReference type="Proteomes" id="UP000321570">
    <property type="component" value="Unassembled WGS sequence"/>
</dbReference>
<reference evidence="2 3" key="1">
    <citation type="submission" date="2019-07" db="EMBL/GenBank/DDBJ databases">
        <authorList>
            <person name="Jastrzebski P J."/>
            <person name="Paukszto L."/>
            <person name="Jastrzebski P J."/>
        </authorList>
    </citation>
    <scope>NUCLEOTIDE SEQUENCE [LARGE SCALE GENOMIC DNA]</scope>
    <source>
        <strain evidence="2 3">WMS-il1</strain>
    </source>
</reference>
<protein>
    <submittedName>
        <fullName evidence="2">Uncharacterized protein</fullName>
    </submittedName>
</protein>
<dbReference type="AlphaFoldDB" id="A0A564Y2G3"/>
<dbReference type="EMBL" id="CABIJS010000044">
    <property type="protein sequence ID" value="VUZ40978.1"/>
    <property type="molecule type" value="Genomic_DNA"/>
</dbReference>
<dbReference type="PANTHER" id="PTHR37932">
    <property type="entry name" value="SMALL LYSINE-RICH PROTEIN 1"/>
    <property type="match status" value="1"/>
</dbReference>
<sequence length="78" mass="8766">ETKPKLKPPPTKIGAENKIPKRKKSKSKRKASEKRSERPPPDILDPAAMENLHLIAHNAPEALAYRGFNWASSKKRGK</sequence>
<dbReference type="InterPro" id="IPR037760">
    <property type="entry name" value="SMKR1"/>
</dbReference>
<gene>
    <name evidence="2" type="ORF">WMSIL1_LOCUS1780</name>
</gene>
<name>A0A564Y2G3_HYMDI</name>
<evidence type="ECO:0000256" key="1">
    <source>
        <dbReference type="SAM" id="MobiDB-lite"/>
    </source>
</evidence>
<keyword evidence="3" id="KW-1185">Reference proteome</keyword>
<feature type="compositionally biased region" description="Basic residues" evidence="1">
    <location>
        <begin position="20"/>
        <end position="32"/>
    </location>
</feature>
<accession>A0A564Y2G3</accession>
<dbReference type="PANTHER" id="PTHR37932:SF1">
    <property type="entry name" value="SMALL LYSINE-RICH PROTEIN 1"/>
    <property type="match status" value="1"/>
</dbReference>
<feature type="non-terminal residue" evidence="2">
    <location>
        <position position="1"/>
    </location>
</feature>
<proteinExistence type="predicted"/>
<organism evidence="2 3">
    <name type="scientific">Hymenolepis diminuta</name>
    <name type="common">Rat tapeworm</name>
    <dbReference type="NCBI Taxonomy" id="6216"/>
    <lineage>
        <taxon>Eukaryota</taxon>
        <taxon>Metazoa</taxon>
        <taxon>Spiralia</taxon>
        <taxon>Lophotrochozoa</taxon>
        <taxon>Platyhelminthes</taxon>
        <taxon>Cestoda</taxon>
        <taxon>Eucestoda</taxon>
        <taxon>Cyclophyllidea</taxon>
        <taxon>Hymenolepididae</taxon>
        <taxon>Hymenolepis</taxon>
    </lineage>
</organism>
<evidence type="ECO:0000313" key="2">
    <source>
        <dbReference type="EMBL" id="VUZ40978.1"/>
    </source>
</evidence>